<dbReference type="EMBL" id="WPIK01000013">
    <property type="protein sequence ID" value="MVN22770.1"/>
    <property type="molecule type" value="Genomic_DNA"/>
</dbReference>
<protein>
    <submittedName>
        <fullName evidence="2">Uncharacterized protein</fullName>
    </submittedName>
</protein>
<dbReference type="Proteomes" id="UP000462014">
    <property type="component" value="Unassembled WGS sequence"/>
</dbReference>
<comment type="caution">
    <text evidence="2">The sequence shown here is derived from an EMBL/GenBank/DDBJ whole genome shotgun (WGS) entry which is preliminary data.</text>
</comment>
<evidence type="ECO:0000313" key="2">
    <source>
        <dbReference type="EMBL" id="MVN22770.1"/>
    </source>
</evidence>
<keyword evidence="1" id="KW-0472">Membrane</keyword>
<dbReference type="RefSeq" id="WP_157568354.1">
    <property type="nucleotide sequence ID" value="NZ_WPIK01000013.1"/>
</dbReference>
<gene>
    <name evidence="2" type="ORF">GO621_14675</name>
</gene>
<evidence type="ECO:0000313" key="3">
    <source>
        <dbReference type="Proteomes" id="UP000462014"/>
    </source>
</evidence>
<keyword evidence="3" id="KW-1185">Reference proteome</keyword>
<name>A0A7K1T0G8_9SPHI</name>
<keyword evidence="1" id="KW-1133">Transmembrane helix</keyword>
<organism evidence="2 3">
    <name type="scientific">Mucilaginibacter arboris</name>
    <dbReference type="NCBI Taxonomy" id="2682090"/>
    <lineage>
        <taxon>Bacteria</taxon>
        <taxon>Pseudomonadati</taxon>
        <taxon>Bacteroidota</taxon>
        <taxon>Sphingobacteriia</taxon>
        <taxon>Sphingobacteriales</taxon>
        <taxon>Sphingobacteriaceae</taxon>
        <taxon>Mucilaginibacter</taxon>
    </lineage>
</organism>
<keyword evidence="1" id="KW-0812">Transmembrane</keyword>
<accession>A0A7K1T0G8</accession>
<feature type="transmembrane region" description="Helical" evidence="1">
    <location>
        <begin position="27"/>
        <end position="48"/>
    </location>
</feature>
<proteinExistence type="predicted"/>
<dbReference type="AlphaFoldDB" id="A0A7K1T0G8"/>
<evidence type="ECO:0000256" key="1">
    <source>
        <dbReference type="SAM" id="Phobius"/>
    </source>
</evidence>
<sequence>MSVNYTEKAVIINKAIQDVNKATQQKLFYLLLVLIGAVFGWLLCYFFPLPEHHSLLIGNLN</sequence>
<reference evidence="2 3" key="1">
    <citation type="submission" date="2019-12" db="EMBL/GenBank/DDBJ databases">
        <title>Mucilaginibacter sp. HMF7410 genome sequencing and assembly.</title>
        <authorList>
            <person name="Kang H."/>
            <person name="Cha I."/>
            <person name="Kim H."/>
            <person name="Joh K."/>
        </authorList>
    </citation>
    <scope>NUCLEOTIDE SEQUENCE [LARGE SCALE GENOMIC DNA]</scope>
    <source>
        <strain evidence="2 3">HMF7410</strain>
    </source>
</reference>